<gene>
    <name evidence="2" type="ORF">ACFPKY_18145</name>
</gene>
<dbReference type="RefSeq" id="WP_345173995.1">
    <property type="nucleotide sequence ID" value="NZ_BAABFQ010000005.1"/>
</dbReference>
<reference evidence="3" key="1">
    <citation type="journal article" date="2019" name="Int. J. Syst. Evol. Microbiol.">
        <title>The Global Catalogue of Microorganisms (GCM) 10K type strain sequencing project: providing services to taxonomists for standard genome sequencing and annotation.</title>
        <authorList>
            <consortium name="The Broad Institute Genomics Platform"/>
            <consortium name="The Broad Institute Genome Sequencing Center for Infectious Disease"/>
            <person name="Wu L."/>
            <person name="Ma J."/>
        </authorList>
    </citation>
    <scope>NUCLEOTIDE SEQUENCE [LARGE SCALE GENOMIC DNA]</scope>
    <source>
        <strain evidence="3">KACC 13778</strain>
    </source>
</reference>
<name>A0ABW0N6Z1_9ACTN</name>
<dbReference type="EMBL" id="JBHSMD010000006">
    <property type="protein sequence ID" value="MFC5495038.1"/>
    <property type="molecule type" value="Genomic_DNA"/>
</dbReference>
<feature type="transmembrane region" description="Helical" evidence="1">
    <location>
        <begin position="24"/>
        <end position="46"/>
    </location>
</feature>
<keyword evidence="1" id="KW-0472">Membrane</keyword>
<protein>
    <submittedName>
        <fullName evidence="2">DUF3068 domain-containing protein</fullName>
    </submittedName>
</protein>
<evidence type="ECO:0000256" key="1">
    <source>
        <dbReference type="SAM" id="Phobius"/>
    </source>
</evidence>
<dbReference type="Pfam" id="PF11271">
    <property type="entry name" value="PorA"/>
    <property type="match status" value="1"/>
</dbReference>
<keyword evidence="3" id="KW-1185">Reference proteome</keyword>
<keyword evidence="1" id="KW-0812">Transmembrane</keyword>
<evidence type="ECO:0000313" key="3">
    <source>
        <dbReference type="Proteomes" id="UP001595956"/>
    </source>
</evidence>
<keyword evidence="1" id="KW-1133">Transmembrane helix</keyword>
<evidence type="ECO:0000313" key="2">
    <source>
        <dbReference type="EMBL" id="MFC5495038.1"/>
    </source>
</evidence>
<dbReference type="InterPro" id="IPR021424">
    <property type="entry name" value="PorA"/>
</dbReference>
<dbReference type="Proteomes" id="UP001595956">
    <property type="component" value="Unassembled WGS sequence"/>
</dbReference>
<feature type="transmembrane region" description="Helical" evidence="1">
    <location>
        <begin position="283"/>
        <end position="309"/>
    </location>
</feature>
<organism evidence="2 3">
    <name type="scientific">Nocardioides caricicola</name>
    <dbReference type="NCBI Taxonomy" id="634770"/>
    <lineage>
        <taxon>Bacteria</taxon>
        <taxon>Bacillati</taxon>
        <taxon>Actinomycetota</taxon>
        <taxon>Actinomycetes</taxon>
        <taxon>Propionibacteriales</taxon>
        <taxon>Nocardioidaceae</taxon>
        <taxon>Nocardioides</taxon>
    </lineage>
</organism>
<proteinExistence type="predicted"/>
<accession>A0ABW0N6Z1</accession>
<comment type="caution">
    <text evidence="2">The sequence shown here is derived from an EMBL/GenBank/DDBJ whole genome shotgun (WGS) entry which is preliminary data.</text>
</comment>
<sequence>MTTTQSRSADGAPSETRPKKRSGWLGFVLIGLAAFLVVAGLLFQIWAPDQLKRAPIDTDEVTELEGVALLPANFAEPSNLEQVDIRVYQGTTSDTDKSDDDVAVYDEYTCLLRDEGELDGCVDAEDPEGRLVTADLDRYATDRRTGEAVNDVEYVGEDAIPHTGLINKWPFDVEKKSYEMWDGVVGDSVEAKFVEESTLKGLDVYVFETDVTAEDVNILPDIPGTYINQATWYVDPVTGSIVGKKEHQERLLGGDTLVLNLDFEFTDAEYAQKVDDAKSNIQLLNLVTTILPIVFYVAGALCLVAGLLLMRRRRRAA</sequence>